<evidence type="ECO:0000313" key="8">
    <source>
        <dbReference type="EMBL" id="MCX2973346.1"/>
    </source>
</evidence>
<feature type="domain" description="ABC3 transporter permease C-terminal" evidence="7">
    <location>
        <begin position="253"/>
        <end position="365"/>
    </location>
</feature>
<protein>
    <submittedName>
        <fullName evidence="8">FtsX-like permease family protein</fullName>
    </submittedName>
</protein>
<evidence type="ECO:0000256" key="4">
    <source>
        <dbReference type="ARBA" id="ARBA00022989"/>
    </source>
</evidence>
<comment type="caution">
    <text evidence="8">The sequence shown here is derived from an EMBL/GenBank/DDBJ whole genome shotgun (WGS) entry which is preliminary data.</text>
</comment>
<dbReference type="InterPro" id="IPR003838">
    <property type="entry name" value="ABC3_permease_C"/>
</dbReference>
<dbReference type="Pfam" id="PF02687">
    <property type="entry name" value="FtsX"/>
    <property type="match status" value="2"/>
</dbReference>
<feature type="transmembrane region" description="Helical" evidence="6">
    <location>
        <begin position="696"/>
        <end position="715"/>
    </location>
</feature>
<evidence type="ECO:0000256" key="3">
    <source>
        <dbReference type="ARBA" id="ARBA00022692"/>
    </source>
</evidence>
<keyword evidence="4 6" id="KW-1133">Transmembrane helix</keyword>
<evidence type="ECO:0000256" key="5">
    <source>
        <dbReference type="ARBA" id="ARBA00023136"/>
    </source>
</evidence>
<proteinExistence type="predicted"/>
<evidence type="ECO:0000256" key="2">
    <source>
        <dbReference type="ARBA" id="ARBA00022475"/>
    </source>
</evidence>
<evidence type="ECO:0000259" key="7">
    <source>
        <dbReference type="Pfam" id="PF02687"/>
    </source>
</evidence>
<accession>A0ABT3STP1</accession>
<evidence type="ECO:0000256" key="6">
    <source>
        <dbReference type="SAM" id="Phobius"/>
    </source>
</evidence>
<feature type="transmembrane region" description="Helical" evidence="6">
    <location>
        <begin position="736"/>
        <end position="760"/>
    </location>
</feature>
<reference evidence="8" key="1">
    <citation type="submission" date="2019-02" db="EMBL/GenBank/DDBJ databases">
        <authorList>
            <person name="Li S.-H."/>
        </authorList>
    </citation>
    <scope>NUCLEOTIDE SEQUENCE</scope>
    <source>
        <strain evidence="8">IMCC8485</strain>
    </source>
</reference>
<name>A0ABT3STP1_9GAMM</name>
<comment type="subcellular location">
    <subcellularLocation>
        <location evidence="1">Cell membrane</location>
        <topology evidence="1">Multi-pass membrane protein</topology>
    </subcellularLocation>
</comment>
<gene>
    <name evidence="8" type="ORF">EYC87_07075</name>
</gene>
<dbReference type="PANTHER" id="PTHR30287">
    <property type="entry name" value="MEMBRANE COMPONENT OF PREDICTED ABC SUPERFAMILY METABOLITE UPTAKE TRANSPORTER"/>
    <property type="match status" value="1"/>
</dbReference>
<feature type="transmembrane region" description="Helical" evidence="6">
    <location>
        <begin position="460"/>
        <end position="479"/>
    </location>
</feature>
<evidence type="ECO:0000256" key="1">
    <source>
        <dbReference type="ARBA" id="ARBA00004651"/>
    </source>
</evidence>
<keyword evidence="9" id="KW-1185">Reference proteome</keyword>
<keyword evidence="5 6" id="KW-0472">Membrane</keyword>
<feature type="domain" description="ABC3 transporter permease C-terminal" evidence="7">
    <location>
        <begin position="697"/>
        <end position="810"/>
    </location>
</feature>
<sequence length="817" mass="87749">MLARDWRGGELGILAMALVLAVGVVSGISAFTSRLQGALEQESHRFLAADLVVRSSREMPADWLQEALDDGLSVATTLAFPSMIYSTSDAMQLVAVKAVSAAYPLRGELSFSDEPFGEARAVVSGPGVGEVWLDSRLFPLLDISLGSSVALGDASFTVAGAVRAEPDQAAGTYGYGPRLLMNYADIAATGVVQPGSRVEFRQLYAGDPGALQRHREQLEPRLAPGQRMIDINQGQPGIGKALARAESFLLLAGSLGVVLAGVAIALAAGRFSERHNDYVAIMKSLGATSGSINFLYGRSLLLLGSIATGAGCLLGWGIQALFFKLFADQLPVQPGPSGPRPYLIGSATALTCLMSFAWPPLRRLSLASPLRVLRRDLPLETRRSTRDYIIGLLAISGLMLWYSGDWKLTAAVISGLMITVSLGMVLAMTLLRGGRIVGMSAGSIWRLALAGLQRRGTANALQVVIFAMAIMLLLVLVLVRTSLIDEWQTQLPEDAPNHFMINIGPQDLQPVEQMLREEGVPSEALYPMIRGRIMAVNDQPLPTAGEMEEGPRQRETNLTWSTGLPTGNVLTAGEWWPDGTTEALVSVEAEFAQRMGVEVGDKLSFLVGAQPLEATVYNLRQLDWQSMRPNFFLVFPPDLLASYPATFMTSFHLDAENKVFLNRFIRSFPTVTVIEMDLVIDQVRSIIKQVSAAVELVLAVILATGALVLVAGVQASVDARMHESSILRALGARRGLILGGLFIEFSALGLFAGILATVAAELSVAMLQIWVLDMSYAPSPWLWPLGLTVGTVLIAGLGVFSCRKVVSSPPVALLREL</sequence>
<feature type="transmembrane region" description="Helical" evidence="6">
    <location>
        <begin position="388"/>
        <end position="404"/>
    </location>
</feature>
<feature type="transmembrane region" description="Helical" evidence="6">
    <location>
        <begin position="248"/>
        <end position="268"/>
    </location>
</feature>
<feature type="transmembrane region" description="Helical" evidence="6">
    <location>
        <begin position="342"/>
        <end position="361"/>
    </location>
</feature>
<keyword evidence="2" id="KW-1003">Cell membrane</keyword>
<keyword evidence="3 6" id="KW-0812">Transmembrane</keyword>
<dbReference type="PANTHER" id="PTHR30287:SF1">
    <property type="entry name" value="INNER MEMBRANE PROTEIN"/>
    <property type="match status" value="1"/>
</dbReference>
<organism evidence="8 9">
    <name type="scientific">Candidatus Seongchinamella marina</name>
    <dbReference type="NCBI Taxonomy" id="2518990"/>
    <lineage>
        <taxon>Bacteria</taxon>
        <taxon>Pseudomonadati</taxon>
        <taxon>Pseudomonadota</taxon>
        <taxon>Gammaproteobacteria</taxon>
        <taxon>Cellvibrionales</taxon>
        <taxon>Halieaceae</taxon>
        <taxon>Seongchinamella</taxon>
    </lineage>
</organism>
<dbReference type="Proteomes" id="UP001143307">
    <property type="component" value="Unassembled WGS sequence"/>
</dbReference>
<dbReference type="EMBL" id="SHNP01000002">
    <property type="protein sequence ID" value="MCX2973346.1"/>
    <property type="molecule type" value="Genomic_DNA"/>
</dbReference>
<evidence type="ECO:0000313" key="9">
    <source>
        <dbReference type="Proteomes" id="UP001143307"/>
    </source>
</evidence>
<feature type="transmembrane region" description="Helical" evidence="6">
    <location>
        <begin position="410"/>
        <end position="431"/>
    </location>
</feature>
<feature type="transmembrane region" description="Helical" evidence="6">
    <location>
        <begin position="300"/>
        <end position="322"/>
    </location>
</feature>
<dbReference type="InterPro" id="IPR038766">
    <property type="entry name" value="Membrane_comp_ABC_pdt"/>
</dbReference>
<feature type="transmembrane region" description="Helical" evidence="6">
    <location>
        <begin position="780"/>
        <end position="800"/>
    </location>
</feature>